<evidence type="ECO:0000313" key="1">
    <source>
        <dbReference type="EMBL" id="KMO70088.1"/>
    </source>
</evidence>
<evidence type="ECO:0000313" key="2">
    <source>
        <dbReference type="Proteomes" id="UP000036513"/>
    </source>
</evidence>
<accession>A0A0J6VKW2</accession>
<name>A0A0J6VKW2_9MYCO</name>
<dbReference type="PATRIC" id="fig|37916.4.peg.4981"/>
<dbReference type="EMBL" id="JYNL01000064">
    <property type="protein sequence ID" value="KMO70088.1"/>
    <property type="molecule type" value="Genomic_DNA"/>
</dbReference>
<organism evidence="1 2">
    <name type="scientific">Mycolicibacterium chlorophenolicum</name>
    <dbReference type="NCBI Taxonomy" id="37916"/>
    <lineage>
        <taxon>Bacteria</taxon>
        <taxon>Bacillati</taxon>
        <taxon>Actinomycetota</taxon>
        <taxon>Actinomycetes</taxon>
        <taxon>Mycobacteriales</taxon>
        <taxon>Mycobacteriaceae</taxon>
        <taxon>Mycolicibacterium</taxon>
    </lineage>
</organism>
<proteinExistence type="predicted"/>
<reference evidence="1 2" key="1">
    <citation type="journal article" date="2015" name="Genome Biol. Evol.">
        <title>Characterization of Three Mycobacterium spp. with Potential Use in Bioremediation by Genome Sequencing and Comparative Genomics.</title>
        <authorList>
            <person name="Das S."/>
            <person name="Pettersson B.M."/>
            <person name="Behra P.R."/>
            <person name="Ramesh M."/>
            <person name="Dasgupta S."/>
            <person name="Bhattacharya A."/>
            <person name="Kirsebom L.A."/>
        </authorList>
    </citation>
    <scope>NUCLEOTIDE SEQUENCE [LARGE SCALE GENOMIC DNA]</scope>
    <source>
        <strain evidence="1 2">DSM 43826</strain>
    </source>
</reference>
<gene>
    <name evidence="1" type="ORF">MCHLDSM_04973</name>
</gene>
<dbReference type="RefSeq" id="WP_048472198.1">
    <property type="nucleotide sequence ID" value="NZ_JYNL01000064.1"/>
</dbReference>
<dbReference type="Proteomes" id="UP000036513">
    <property type="component" value="Unassembled WGS sequence"/>
</dbReference>
<sequence length="130" mass="14649">MNHRVVFLPPDYFTNPPTKADTMTEQPDDTNFKDDRRIYWNQLRAIELCRAVSLDDTRTADALIAEVANDNDEVHLVAGLAHVAVSLARTVAEQHPSTTENRIWAALEDRSHTGLAATHEIVQMIEAEEQ</sequence>
<dbReference type="STRING" id="37916.MCHLDSM_04973"/>
<dbReference type="AlphaFoldDB" id="A0A0J6VKW2"/>
<protein>
    <submittedName>
        <fullName evidence="1">Uncharacterized protein</fullName>
    </submittedName>
</protein>
<comment type="caution">
    <text evidence="1">The sequence shown here is derived from an EMBL/GenBank/DDBJ whole genome shotgun (WGS) entry which is preliminary data.</text>
</comment>
<keyword evidence="2" id="KW-1185">Reference proteome</keyword>